<keyword evidence="1" id="KW-1133">Transmembrane helix</keyword>
<feature type="transmembrane region" description="Helical" evidence="1">
    <location>
        <begin position="128"/>
        <end position="146"/>
    </location>
</feature>
<dbReference type="InParanoid" id="A0A0D2JX88"/>
<reference evidence="2 3" key="1">
    <citation type="submission" date="2013-11" db="EMBL/GenBank/DDBJ databases">
        <title>Metagenomic analysis of a methanogenic consortium involved in long chain n-alkane degradation.</title>
        <authorList>
            <person name="Davidova I.A."/>
            <person name="Callaghan A.V."/>
            <person name="Wawrik B."/>
            <person name="Pruitt S."/>
            <person name="Marks C."/>
            <person name="Duncan K.E."/>
            <person name="Suflita J.M."/>
        </authorList>
    </citation>
    <scope>NUCLEOTIDE SEQUENCE [LARGE SCALE GENOMIC DNA]</scope>
    <source>
        <strain evidence="2 3">SPR</strain>
    </source>
</reference>
<comment type="caution">
    <text evidence="2">The sequence shown here is derived from an EMBL/GenBank/DDBJ whole genome shotgun (WGS) entry which is preliminary data.</text>
</comment>
<organism evidence="2 3">
    <name type="scientific">Dethiosulfatarculus sandiegensis</name>
    <dbReference type="NCBI Taxonomy" id="1429043"/>
    <lineage>
        <taxon>Bacteria</taxon>
        <taxon>Pseudomonadati</taxon>
        <taxon>Thermodesulfobacteriota</taxon>
        <taxon>Desulfarculia</taxon>
        <taxon>Desulfarculales</taxon>
        <taxon>Desulfarculaceae</taxon>
        <taxon>Dethiosulfatarculus</taxon>
    </lineage>
</organism>
<dbReference type="EMBL" id="AZAC01000011">
    <property type="protein sequence ID" value="KIX14210.1"/>
    <property type="molecule type" value="Genomic_DNA"/>
</dbReference>
<dbReference type="AlphaFoldDB" id="A0A0D2JX88"/>
<dbReference type="Gene3D" id="3.30.420.130">
    <property type="entry name" value="Dinitrogenase iron-molybdenum cofactor biosynthesis domain"/>
    <property type="match status" value="1"/>
</dbReference>
<protein>
    <recommendedName>
        <fullName evidence="4">Dinitrogenase iron-molybdenum cofactor biosynthesis domain-containing protein</fullName>
    </recommendedName>
</protein>
<dbReference type="SUPFAM" id="SSF53146">
    <property type="entry name" value="Nitrogenase accessory factor-like"/>
    <property type="match status" value="1"/>
</dbReference>
<feature type="transmembrane region" description="Helical" evidence="1">
    <location>
        <begin position="194"/>
        <end position="213"/>
    </location>
</feature>
<keyword evidence="3" id="KW-1185">Reference proteome</keyword>
<keyword evidence="1" id="KW-0812">Transmembrane</keyword>
<keyword evidence="1" id="KW-0472">Membrane</keyword>
<name>A0A0D2JX88_9BACT</name>
<sequence>MKIVVAAEGPTLKSPVASKLGEARFFVFRSRQPGEVEAHKNPARGAGQGAVVKSLEELARLKPQVLVTGFCPPWVEKSLTQLDIKVVNGFRGTVEEAFTGAGRGPVQDAPEQKEVTWAGALAMTGRQLSGMLPVFVGIVLLMGMLREIVTPQALEFLFKGPPLTDGIWGAVAGSVVTGQPLNSYVIADQMLRQNVSLVGVTALMATWVNVGVVQLPLEIKAMGLKFALLRNSLGFFLSLAIAWCMGALHLAWPWSM</sequence>
<proteinExistence type="predicted"/>
<feature type="transmembrane region" description="Helical" evidence="1">
    <location>
        <begin position="233"/>
        <end position="252"/>
    </location>
</feature>
<evidence type="ECO:0000256" key="1">
    <source>
        <dbReference type="SAM" id="Phobius"/>
    </source>
</evidence>
<evidence type="ECO:0008006" key="4">
    <source>
        <dbReference type="Google" id="ProtNLM"/>
    </source>
</evidence>
<dbReference type="RefSeq" id="WP_052515015.1">
    <property type="nucleotide sequence ID" value="NZ_AZAC01000011.1"/>
</dbReference>
<accession>A0A0D2JX88</accession>
<evidence type="ECO:0000313" key="3">
    <source>
        <dbReference type="Proteomes" id="UP000032233"/>
    </source>
</evidence>
<feature type="transmembrane region" description="Helical" evidence="1">
    <location>
        <begin position="166"/>
        <end position="187"/>
    </location>
</feature>
<dbReference type="STRING" id="1429043.X474_09410"/>
<gene>
    <name evidence="2" type="ORF">X474_09410</name>
</gene>
<dbReference type="OrthoDB" id="5421688at2"/>
<dbReference type="Proteomes" id="UP000032233">
    <property type="component" value="Unassembled WGS sequence"/>
</dbReference>
<dbReference type="InterPro" id="IPR036105">
    <property type="entry name" value="DiNase_FeMo-co_biosyn_sf"/>
</dbReference>
<evidence type="ECO:0000313" key="2">
    <source>
        <dbReference type="EMBL" id="KIX14210.1"/>
    </source>
</evidence>